<dbReference type="Proteomes" id="UP001165080">
    <property type="component" value="Unassembled WGS sequence"/>
</dbReference>
<comment type="caution">
    <text evidence="2">The sequence shown here is derived from an EMBL/GenBank/DDBJ whole genome shotgun (WGS) entry which is preliminary data.</text>
</comment>
<keyword evidence="3" id="KW-1185">Reference proteome</keyword>
<evidence type="ECO:0000313" key="2">
    <source>
        <dbReference type="EMBL" id="GLC58117.1"/>
    </source>
</evidence>
<dbReference type="AlphaFoldDB" id="A0A9W6BUN6"/>
<dbReference type="EMBL" id="BRXU01000021">
    <property type="protein sequence ID" value="GLC58117.1"/>
    <property type="molecule type" value="Genomic_DNA"/>
</dbReference>
<name>A0A9W6BUN6_9CHLO</name>
<gene>
    <name evidence="2" type="primary">PLEST007598</name>
    <name evidence="2" type="ORF">PLESTB_001320100</name>
</gene>
<accession>A0A9W6BUN6</accession>
<organism evidence="2 3">
    <name type="scientific">Pleodorina starrii</name>
    <dbReference type="NCBI Taxonomy" id="330485"/>
    <lineage>
        <taxon>Eukaryota</taxon>
        <taxon>Viridiplantae</taxon>
        <taxon>Chlorophyta</taxon>
        <taxon>core chlorophytes</taxon>
        <taxon>Chlorophyceae</taxon>
        <taxon>CS clade</taxon>
        <taxon>Chlamydomonadales</taxon>
        <taxon>Volvocaceae</taxon>
        <taxon>Pleodorina</taxon>
    </lineage>
</organism>
<evidence type="ECO:0000313" key="3">
    <source>
        <dbReference type="Proteomes" id="UP001165080"/>
    </source>
</evidence>
<proteinExistence type="predicted"/>
<reference evidence="2 3" key="1">
    <citation type="journal article" date="2023" name="Commun. Biol.">
        <title>Reorganization of the ancestral sex-determining regions during the evolution of trioecy in Pleodorina starrii.</title>
        <authorList>
            <person name="Takahashi K."/>
            <person name="Suzuki S."/>
            <person name="Kawai-Toyooka H."/>
            <person name="Yamamoto K."/>
            <person name="Hamaji T."/>
            <person name="Ootsuki R."/>
            <person name="Yamaguchi H."/>
            <person name="Kawachi M."/>
            <person name="Higashiyama T."/>
            <person name="Nozaki H."/>
        </authorList>
    </citation>
    <scope>NUCLEOTIDE SEQUENCE [LARGE SCALE GENOMIC DNA]</scope>
    <source>
        <strain evidence="2 3">NIES-4479</strain>
    </source>
</reference>
<evidence type="ECO:0000256" key="1">
    <source>
        <dbReference type="SAM" id="MobiDB-lite"/>
    </source>
</evidence>
<protein>
    <submittedName>
        <fullName evidence="2">Uncharacterized protein</fullName>
    </submittedName>
</protein>
<feature type="region of interest" description="Disordered" evidence="1">
    <location>
        <begin position="88"/>
        <end position="112"/>
    </location>
</feature>
<sequence>MDTVKETIQKAGHRMEEAMTGAKHTAQVSMNRGVGAPQFLLPVAACPAAHLPLSAVQCMVYDNGLYDAQETVDKMEETSMGIEHQAESARTRAGHAAEEDMQSAGQEARREAAAGVARAAAAETAAEAARGEVAELRDRLAGTARLRRVLEDRAGHAMEEMGEKAKHRMGIHS</sequence>
<feature type="compositionally biased region" description="Basic and acidic residues" evidence="1">
    <location>
        <begin position="88"/>
        <end position="98"/>
    </location>
</feature>